<dbReference type="PANTHER" id="PTHR23355:SF9">
    <property type="entry name" value="DIS3-LIKE EXONUCLEASE 2"/>
    <property type="match status" value="1"/>
</dbReference>
<evidence type="ECO:0000259" key="10">
    <source>
        <dbReference type="PROSITE" id="PS50126"/>
    </source>
</evidence>
<keyword evidence="4 8" id="KW-0540">Nuclease</keyword>
<dbReference type="Pfam" id="PF08206">
    <property type="entry name" value="OB_RNB"/>
    <property type="match status" value="1"/>
</dbReference>
<dbReference type="CDD" id="cd04471">
    <property type="entry name" value="S1_RNase_R"/>
    <property type="match status" value="1"/>
</dbReference>
<evidence type="ECO:0000256" key="1">
    <source>
        <dbReference type="ARBA" id="ARBA00001849"/>
    </source>
</evidence>
<dbReference type="Proteomes" id="UP000230638">
    <property type="component" value="Unassembled WGS sequence"/>
</dbReference>
<evidence type="ECO:0000256" key="3">
    <source>
        <dbReference type="ARBA" id="ARBA00022490"/>
    </source>
</evidence>
<dbReference type="HAMAP" id="MF_01895">
    <property type="entry name" value="RNase_R"/>
    <property type="match status" value="1"/>
</dbReference>
<evidence type="ECO:0000256" key="8">
    <source>
        <dbReference type="HAMAP-Rule" id="MF_01895"/>
    </source>
</evidence>
<proteinExistence type="inferred from homology"/>
<dbReference type="InterPro" id="IPR050180">
    <property type="entry name" value="RNR_Ribonuclease"/>
</dbReference>
<keyword evidence="5 8" id="KW-0378">Hydrolase</keyword>
<gene>
    <name evidence="8 11" type="primary">rnr</name>
    <name evidence="11" type="ORF">COW88_03380</name>
</gene>
<comment type="caution">
    <text evidence="11">The sequence shown here is derived from an EMBL/GenBank/DDBJ whole genome shotgun (WGS) entry which is preliminary data.</text>
</comment>
<dbReference type="InterPro" id="IPR003029">
    <property type="entry name" value="S1_domain"/>
</dbReference>
<dbReference type="InterPro" id="IPR013223">
    <property type="entry name" value="RNase_B_OB_dom"/>
</dbReference>
<dbReference type="SUPFAM" id="SSF50249">
    <property type="entry name" value="Nucleic acid-binding proteins"/>
    <property type="match status" value="3"/>
</dbReference>
<keyword evidence="6 8" id="KW-0269">Exonuclease</keyword>
<comment type="catalytic activity">
    <reaction evidence="1 8">
        <text>Exonucleolytic cleavage in the 3'- to 5'-direction to yield nucleoside 5'-phosphates.</text>
        <dbReference type="EC" id="3.1.13.1"/>
    </reaction>
</comment>
<evidence type="ECO:0000313" key="11">
    <source>
        <dbReference type="EMBL" id="PIP73017.1"/>
    </source>
</evidence>
<dbReference type="InterPro" id="IPR012340">
    <property type="entry name" value="NA-bd_OB-fold"/>
</dbReference>
<dbReference type="InterPro" id="IPR004476">
    <property type="entry name" value="RNase_II/RNase_R"/>
</dbReference>
<evidence type="ECO:0000256" key="6">
    <source>
        <dbReference type="ARBA" id="ARBA00022839"/>
    </source>
</evidence>
<dbReference type="InterPro" id="IPR022966">
    <property type="entry name" value="RNase_II/R_CS"/>
</dbReference>
<evidence type="ECO:0000256" key="5">
    <source>
        <dbReference type="ARBA" id="ARBA00022801"/>
    </source>
</evidence>
<dbReference type="PANTHER" id="PTHR23355">
    <property type="entry name" value="RIBONUCLEASE"/>
    <property type="match status" value="1"/>
</dbReference>
<dbReference type="GO" id="GO:0003723">
    <property type="term" value="F:RNA binding"/>
    <property type="evidence" value="ECO:0007669"/>
    <property type="project" value="UniProtKB-UniRule"/>
</dbReference>
<reference evidence="11 12" key="1">
    <citation type="submission" date="2017-09" db="EMBL/GenBank/DDBJ databases">
        <title>Depth-based differentiation of microbial function through sediment-hosted aquifers and enrichment of novel symbionts in the deep terrestrial subsurface.</title>
        <authorList>
            <person name="Probst A.J."/>
            <person name="Ladd B."/>
            <person name="Jarett J.K."/>
            <person name="Geller-Mcgrath D.E."/>
            <person name="Sieber C.M."/>
            <person name="Emerson J.B."/>
            <person name="Anantharaman K."/>
            <person name="Thomas B.C."/>
            <person name="Malmstrom R."/>
            <person name="Stieglmeier M."/>
            <person name="Klingl A."/>
            <person name="Woyke T."/>
            <person name="Ryan C.M."/>
            <person name="Banfield J.F."/>
        </authorList>
    </citation>
    <scope>NUCLEOTIDE SEQUENCE [LARGE SCALE GENOMIC DNA]</scope>
    <source>
        <strain evidence="11">CG22_combo_CG10-13_8_21_14_all_47_15</strain>
    </source>
</reference>
<dbReference type="AlphaFoldDB" id="A0A2H0CT01"/>
<evidence type="ECO:0000256" key="7">
    <source>
        <dbReference type="ARBA" id="ARBA00022884"/>
    </source>
</evidence>
<dbReference type="SMART" id="SM00955">
    <property type="entry name" value="RNB"/>
    <property type="match status" value="1"/>
</dbReference>
<name>A0A2H0CT01_9BACT</name>
<dbReference type="GO" id="GO:0005829">
    <property type="term" value="C:cytosol"/>
    <property type="evidence" value="ECO:0007669"/>
    <property type="project" value="TreeGrafter"/>
</dbReference>
<feature type="compositionally biased region" description="Basic and acidic residues" evidence="9">
    <location>
        <begin position="1"/>
        <end position="12"/>
    </location>
</feature>
<comment type="subcellular location">
    <subcellularLocation>
        <location evidence="2 8">Cytoplasm</location>
    </subcellularLocation>
</comment>
<dbReference type="SMART" id="SM00316">
    <property type="entry name" value="S1"/>
    <property type="match status" value="1"/>
</dbReference>
<dbReference type="EC" id="3.1.13.1" evidence="8"/>
<comment type="function">
    <text evidence="8">3'-5' exoribonuclease that releases 5'-nucleoside monophosphates and is involved in maturation of structured RNAs.</text>
</comment>
<dbReference type="GO" id="GO:0008859">
    <property type="term" value="F:exoribonuclease II activity"/>
    <property type="evidence" value="ECO:0007669"/>
    <property type="project" value="UniProtKB-UniRule"/>
</dbReference>
<accession>A0A2H0CT01</accession>
<dbReference type="Pfam" id="PF17876">
    <property type="entry name" value="CSD2"/>
    <property type="match status" value="1"/>
</dbReference>
<feature type="domain" description="S1 motif" evidence="10">
    <location>
        <begin position="582"/>
        <end position="663"/>
    </location>
</feature>
<dbReference type="InterPro" id="IPR040476">
    <property type="entry name" value="CSD2"/>
</dbReference>
<dbReference type="NCBIfam" id="TIGR02063">
    <property type="entry name" value="RNase_R"/>
    <property type="match status" value="1"/>
</dbReference>
<dbReference type="EMBL" id="PCTL01000033">
    <property type="protein sequence ID" value="PIP73017.1"/>
    <property type="molecule type" value="Genomic_DNA"/>
</dbReference>
<dbReference type="GO" id="GO:0006402">
    <property type="term" value="P:mRNA catabolic process"/>
    <property type="evidence" value="ECO:0007669"/>
    <property type="project" value="TreeGrafter"/>
</dbReference>
<evidence type="ECO:0000313" key="12">
    <source>
        <dbReference type="Proteomes" id="UP000230638"/>
    </source>
</evidence>
<dbReference type="PROSITE" id="PS01175">
    <property type="entry name" value="RIBONUCLEASE_II"/>
    <property type="match status" value="1"/>
</dbReference>
<dbReference type="Pfam" id="PF00773">
    <property type="entry name" value="RNB"/>
    <property type="match status" value="1"/>
</dbReference>
<evidence type="ECO:0000256" key="2">
    <source>
        <dbReference type="ARBA" id="ARBA00004496"/>
    </source>
</evidence>
<feature type="region of interest" description="Disordered" evidence="9">
    <location>
        <begin position="1"/>
        <end position="32"/>
    </location>
</feature>
<dbReference type="PROSITE" id="PS50126">
    <property type="entry name" value="S1"/>
    <property type="match status" value="1"/>
</dbReference>
<dbReference type="InterPro" id="IPR001900">
    <property type="entry name" value="RNase_II/R"/>
</dbReference>
<sequence>MKENKQERYVKRPEKRPHGKYDKPSTGNTGKIVSGTVRLTARGVGYVEVEGYKQDIEIDSSRLNTALHGDRVKVQLLPRVENRRQNGEILEIIFRERMQFVGTVNMENGVTFVVADNPKMYTNIILPPHEASGLSQGEKVYVKITQWQDPKENPLGALIKKIGQEGVNNTEMEAIVLERGFDTEFPTPVEQEAAALKNDISADEISKRRDMRDILTFTIDPKDAKDFDDALSFHALPNGTFEIGVHIADVTHYVRPDTALDKEALKRATSLYLVDRTIPMLPETLSNNICSLRPNEDRLTFSAIFSITKDGQITSEWFGRAVIHSDRRLTYEEAQTLLDTPDGSDLSGALNTVNEIAKHLRKKRFEKGAIDFESTEVYFELDPNGKPLAVRVKSRLAANKLIEEWMLLANKRVAEYIAGIDEHAARAFVYRIHDMPDEEKVRELSEFLKTLGYTLKQTDGKVHSKDVNALLKQAQGTAEETLINIATLRSMAKAIYATDNIGHYGLAFEHYTHFTSPIRRYPDIVVHRLLAKYLAGQKVSEEELSHFRNIADYSSRMEQAATDAERASIKYKHTEYLSTHVGEIFDATITGVTEWGMYAETNATKSEGMVRLGSLKGDFYVLDPKHHVLRGERTKKAYRIGDSIRIKVVATDLKRKTIDFVIAE</sequence>
<protein>
    <recommendedName>
        <fullName evidence="8">Ribonuclease R</fullName>
        <shortName evidence="8">RNase R</shortName>
        <ecNumber evidence="8">3.1.13.1</ecNumber>
    </recommendedName>
</protein>
<dbReference type="InterPro" id="IPR011805">
    <property type="entry name" value="RNase_R"/>
</dbReference>
<comment type="similarity">
    <text evidence="8">Belongs to the RNR ribonuclease family. RNase R subfamily.</text>
</comment>
<dbReference type="Pfam" id="PF00575">
    <property type="entry name" value="S1"/>
    <property type="match status" value="1"/>
</dbReference>
<keyword evidence="7 8" id="KW-0694">RNA-binding</keyword>
<keyword evidence="3 8" id="KW-0963">Cytoplasm</keyword>
<dbReference type="Gene3D" id="2.40.50.140">
    <property type="entry name" value="Nucleic acid-binding proteins"/>
    <property type="match status" value="2"/>
</dbReference>
<organism evidence="11 12">
    <name type="scientific">Candidatus Lloydbacteria bacterium CG22_combo_CG10-13_8_21_14_all_47_15</name>
    <dbReference type="NCBI Taxonomy" id="1974635"/>
    <lineage>
        <taxon>Bacteria</taxon>
        <taxon>Candidatus Lloydiibacteriota</taxon>
    </lineage>
</organism>
<dbReference type="NCBIfam" id="TIGR00358">
    <property type="entry name" value="3_prime_RNase"/>
    <property type="match status" value="1"/>
</dbReference>
<evidence type="ECO:0000256" key="9">
    <source>
        <dbReference type="SAM" id="MobiDB-lite"/>
    </source>
</evidence>
<evidence type="ECO:0000256" key="4">
    <source>
        <dbReference type="ARBA" id="ARBA00022722"/>
    </source>
</evidence>